<accession>A0A8C2IMC9</accession>
<proteinExistence type="predicted"/>
<evidence type="ECO:0000313" key="4">
    <source>
        <dbReference type="Proteomes" id="UP000694701"/>
    </source>
</evidence>
<feature type="compositionally biased region" description="Polar residues" evidence="1">
    <location>
        <begin position="8"/>
        <end position="24"/>
    </location>
</feature>
<dbReference type="FunFam" id="2.60.40.3210:FF:000001">
    <property type="entry name" value="Zona pellucida sperm-binding protein 3"/>
    <property type="match status" value="1"/>
</dbReference>
<feature type="region of interest" description="Disordered" evidence="1">
    <location>
        <begin position="1"/>
        <end position="25"/>
    </location>
</feature>
<sequence>MGFLQGCSDYSQSPSTMKLQSAPSSRGPVLSSWYLNPFQKTSQFQSFDSRKFAQEPLGSQQKQLMQGPVKPLDTGGFPSFQRCKALAVNFQLRQPVTPSSVAVQCSENRVFVEPSGLSMGGCPVVSEDSASGVLIFEYELQDCNIVLMMTQNEVVYTFALTYTPVAFDGTPINHAKGALVGVQCHYQRFFNVSSNAFKPTWVPYASAEVGEDFLLFFLNLMTGLKKITQLPQSTFIVSDIYSLLDTLFFLFFYLRRLQTPMTGYNTLKIFTPEQILMNRSLVTFLETQACFV</sequence>
<dbReference type="Pfam" id="PF23344">
    <property type="entry name" value="ZP-N"/>
    <property type="match status" value="1"/>
</dbReference>
<dbReference type="Gene3D" id="2.60.40.3210">
    <property type="entry name" value="Zona pellucida, ZP-N domain"/>
    <property type="match status" value="1"/>
</dbReference>
<dbReference type="InterPro" id="IPR001507">
    <property type="entry name" value="ZP_dom"/>
</dbReference>
<protein>
    <recommendedName>
        <fullName evidence="2">ZP domain-containing protein</fullName>
    </recommendedName>
</protein>
<evidence type="ECO:0000259" key="2">
    <source>
        <dbReference type="PROSITE" id="PS51034"/>
    </source>
</evidence>
<reference evidence="3" key="1">
    <citation type="submission" date="2025-08" db="UniProtKB">
        <authorList>
            <consortium name="Ensembl"/>
        </authorList>
    </citation>
    <scope>IDENTIFICATION</scope>
</reference>
<dbReference type="GO" id="GO:0032190">
    <property type="term" value="F:acrosin binding"/>
    <property type="evidence" value="ECO:0007669"/>
    <property type="project" value="TreeGrafter"/>
</dbReference>
<evidence type="ECO:0000313" key="3">
    <source>
        <dbReference type="Ensembl" id="ENSCCRP00020081465.1"/>
    </source>
</evidence>
<dbReference type="GO" id="GO:2000344">
    <property type="term" value="P:positive regulation of acrosome reaction"/>
    <property type="evidence" value="ECO:0007669"/>
    <property type="project" value="TreeGrafter"/>
</dbReference>
<dbReference type="Proteomes" id="UP000694701">
    <property type="component" value="Unplaced"/>
</dbReference>
<name>A0A8C2IMC9_CYPCA</name>
<organism evidence="3 4">
    <name type="scientific">Cyprinus carpio</name>
    <name type="common">Common carp</name>
    <dbReference type="NCBI Taxonomy" id="7962"/>
    <lineage>
        <taxon>Eukaryota</taxon>
        <taxon>Metazoa</taxon>
        <taxon>Chordata</taxon>
        <taxon>Craniata</taxon>
        <taxon>Vertebrata</taxon>
        <taxon>Euteleostomi</taxon>
        <taxon>Actinopterygii</taxon>
        <taxon>Neopterygii</taxon>
        <taxon>Teleostei</taxon>
        <taxon>Ostariophysi</taxon>
        <taxon>Cypriniformes</taxon>
        <taxon>Cyprinidae</taxon>
        <taxon>Cyprininae</taxon>
        <taxon>Cyprinus</taxon>
    </lineage>
</organism>
<dbReference type="Ensembl" id="ENSCCRT00020089201.1">
    <property type="protein sequence ID" value="ENSCCRP00020081465.1"/>
    <property type="gene ID" value="ENSCCRG00020037676.1"/>
</dbReference>
<dbReference type="PANTHER" id="PTHR11576:SF2">
    <property type="entry name" value="ZONA PELLUCIDA SPERM-BINDING PROTEIN 3"/>
    <property type="match status" value="1"/>
</dbReference>
<dbReference type="PANTHER" id="PTHR11576">
    <property type="entry name" value="ZONA PELLUCIDA SPERM-BINDING PROTEIN 3"/>
    <property type="match status" value="1"/>
</dbReference>
<dbReference type="GO" id="GO:0031012">
    <property type="term" value="C:extracellular matrix"/>
    <property type="evidence" value="ECO:0007669"/>
    <property type="project" value="TreeGrafter"/>
</dbReference>
<dbReference type="AlphaFoldDB" id="A0A8C2IMC9"/>
<dbReference type="InterPro" id="IPR055356">
    <property type="entry name" value="ZP-N"/>
</dbReference>
<dbReference type="GO" id="GO:0035803">
    <property type="term" value="P:egg coat formation"/>
    <property type="evidence" value="ECO:0007669"/>
    <property type="project" value="TreeGrafter"/>
</dbReference>
<evidence type="ECO:0000256" key="1">
    <source>
        <dbReference type="SAM" id="MobiDB-lite"/>
    </source>
</evidence>
<feature type="domain" description="ZP" evidence="2">
    <location>
        <begin position="82"/>
        <end position="292"/>
    </location>
</feature>
<dbReference type="GO" id="GO:0007339">
    <property type="term" value="P:binding of sperm to zona pellucida"/>
    <property type="evidence" value="ECO:0007669"/>
    <property type="project" value="TreeGrafter"/>
</dbReference>
<dbReference type="PROSITE" id="PS51034">
    <property type="entry name" value="ZP_2"/>
    <property type="match status" value="1"/>
</dbReference>